<sequence>MVLGRLTHYAIDAVLLSTVLAGVKRSTNFAFDTEFISNPTIRSITEQYLGFGETMFNALQGTIVTSPYFKRSSEQRR</sequence>
<evidence type="ECO:0000313" key="2">
    <source>
        <dbReference type="Proteomes" id="UP001207468"/>
    </source>
</evidence>
<comment type="caution">
    <text evidence="1">The sequence shown here is derived from an EMBL/GenBank/DDBJ whole genome shotgun (WGS) entry which is preliminary data.</text>
</comment>
<organism evidence="1 2">
    <name type="scientific">Russula earlei</name>
    <dbReference type="NCBI Taxonomy" id="71964"/>
    <lineage>
        <taxon>Eukaryota</taxon>
        <taxon>Fungi</taxon>
        <taxon>Dikarya</taxon>
        <taxon>Basidiomycota</taxon>
        <taxon>Agaricomycotina</taxon>
        <taxon>Agaricomycetes</taxon>
        <taxon>Russulales</taxon>
        <taxon>Russulaceae</taxon>
        <taxon>Russula</taxon>
    </lineage>
</organism>
<reference evidence="1" key="1">
    <citation type="submission" date="2021-03" db="EMBL/GenBank/DDBJ databases">
        <title>Evolutionary priming and transition to the ectomycorrhizal habit in an iconic lineage of mushroom-forming fungi: is preadaptation a requirement?</title>
        <authorList>
            <consortium name="DOE Joint Genome Institute"/>
            <person name="Looney B.P."/>
            <person name="Miyauchi S."/>
            <person name="Morin E."/>
            <person name="Drula E."/>
            <person name="Courty P.E."/>
            <person name="Chicoki N."/>
            <person name="Fauchery L."/>
            <person name="Kohler A."/>
            <person name="Kuo A."/>
            <person name="LaButti K."/>
            <person name="Pangilinan J."/>
            <person name="Lipzen A."/>
            <person name="Riley R."/>
            <person name="Andreopoulos W."/>
            <person name="He G."/>
            <person name="Johnson J."/>
            <person name="Barry K.W."/>
            <person name="Grigoriev I.V."/>
            <person name="Nagy L."/>
            <person name="Hibbett D."/>
            <person name="Henrissat B."/>
            <person name="Matheny P.B."/>
            <person name="Labbe J."/>
            <person name="Martin A.F."/>
        </authorList>
    </citation>
    <scope>NUCLEOTIDE SEQUENCE</scope>
    <source>
        <strain evidence="1">BPL698</strain>
    </source>
</reference>
<proteinExistence type="predicted"/>
<gene>
    <name evidence="1" type="ORF">F5148DRAFT_1294146</name>
</gene>
<accession>A0ACC0TRX8</accession>
<protein>
    <submittedName>
        <fullName evidence="1">Uncharacterized protein</fullName>
    </submittedName>
</protein>
<dbReference type="Proteomes" id="UP001207468">
    <property type="component" value="Unassembled WGS sequence"/>
</dbReference>
<dbReference type="EMBL" id="JAGFNK010000888">
    <property type="protein sequence ID" value="KAI9437803.1"/>
    <property type="molecule type" value="Genomic_DNA"/>
</dbReference>
<keyword evidence="2" id="KW-1185">Reference proteome</keyword>
<name>A0ACC0TRX8_9AGAM</name>
<evidence type="ECO:0000313" key="1">
    <source>
        <dbReference type="EMBL" id="KAI9437803.1"/>
    </source>
</evidence>